<reference evidence="1 2" key="1">
    <citation type="submission" date="2024-01" db="EMBL/GenBank/DDBJ databases">
        <title>The genomes of 5 underutilized Papilionoideae crops provide insights into root nodulation and disease resistance.</title>
        <authorList>
            <person name="Yuan L."/>
        </authorList>
    </citation>
    <scope>NUCLEOTIDE SEQUENCE [LARGE SCALE GENOMIC DNA]</scope>
    <source>
        <strain evidence="1">LY-2023</strain>
        <tissue evidence="1">Leaf</tissue>
    </source>
</reference>
<dbReference type="EMBL" id="JAYKXN010000003">
    <property type="protein sequence ID" value="KAK7301505.1"/>
    <property type="molecule type" value="Genomic_DNA"/>
</dbReference>
<accession>A0AAN9PJ95</accession>
<name>A0AAN9PJ95_CLITE</name>
<dbReference type="Proteomes" id="UP001359559">
    <property type="component" value="Unassembled WGS sequence"/>
</dbReference>
<protein>
    <submittedName>
        <fullName evidence="1">Uncharacterized protein</fullName>
    </submittedName>
</protein>
<dbReference type="AlphaFoldDB" id="A0AAN9PJ95"/>
<sequence length="111" mass="12067">MVLGFRSREAGTRGAWSVPAVGVDAVGIGKGEMRVLFFWWFADGDEKSGGVALLEPCTVPFSGHSHAGIRSGVCCWEEESRPGRPRRMGYFILISIAQEIGGGCWEMVFQA</sequence>
<keyword evidence="2" id="KW-1185">Reference proteome</keyword>
<evidence type="ECO:0000313" key="1">
    <source>
        <dbReference type="EMBL" id="KAK7301505.1"/>
    </source>
</evidence>
<gene>
    <name evidence="1" type="ORF">RJT34_12370</name>
</gene>
<organism evidence="1 2">
    <name type="scientific">Clitoria ternatea</name>
    <name type="common">Butterfly pea</name>
    <dbReference type="NCBI Taxonomy" id="43366"/>
    <lineage>
        <taxon>Eukaryota</taxon>
        <taxon>Viridiplantae</taxon>
        <taxon>Streptophyta</taxon>
        <taxon>Embryophyta</taxon>
        <taxon>Tracheophyta</taxon>
        <taxon>Spermatophyta</taxon>
        <taxon>Magnoliopsida</taxon>
        <taxon>eudicotyledons</taxon>
        <taxon>Gunneridae</taxon>
        <taxon>Pentapetalae</taxon>
        <taxon>rosids</taxon>
        <taxon>fabids</taxon>
        <taxon>Fabales</taxon>
        <taxon>Fabaceae</taxon>
        <taxon>Papilionoideae</taxon>
        <taxon>50 kb inversion clade</taxon>
        <taxon>NPAAA clade</taxon>
        <taxon>indigoferoid/millettioid clade</taxon>
        <taxon>Phaseoleae</taxon>
        <taxon>Clitoria</taxon>
    </lineage>
</organism>
<comment type="caution">
    <text evidence="1">The sequence shown here is derived from an EMBL/GenBank/DDBJ whole genome shotgun (WGS) entry which is preliminary data.</text>
</comment>
<proteinExistence type="predicted"/>
<evidence type="ECO:0000313" key="2">
    <source>
        <dbReference type="Proteomes" id="UP001359559"/>
    </source>
</evidence>